<protein>
    <submittedName>
        <fullName evidence="1">Uncharacterized protein</fullName>
    </submittedName>
</protein>
<dbReference type="AlphaFoldDB" id="A0A6A4NJA1"/>
<dbReference type="Proteomes" id="UP000447434">
    <property type="component" value="Chromosome 23"/>
</dbReference>
<keyword evidence="2" id="KW-1185">Reference proteome</keyword>
<evidence type="ECO:0000313" key="2">
    <source>
        <dbReference type="Proteomes" id="UP000447434"/>
    </source>
</evidence>
<comment type="caution">
    <text evidence="1">The sequence shown here is derived from an EMBL/GenBank/DDBJ whole genome shotgun (WGS) entry which is preliminary data.</text>
</comment>
<reference evidence="2" key="1">
    <citation type="journal article" date="2020" name="Nat. Commun.">
        <title>Genome sequence of the cluster root forming white lupin.</title>
        <authorList>
            <person name="Hufnagel B."/>
            <person name="Marques A."/>
            <person name="Soriano A."/>
            <person name="Marques L."/>
            <person name="Divol F."/>
            <person name="Doumas P."/>
            <person name="Sallet E."/>
            <person name="Mancinotti D."/>
            <person name="Carrere S."/>
            <person name="Marande W."/>
            <person name="Arribat S."/>
            <person name="Keller J."/>
            <person name="Huneau C."/>
            <person name="Blein T."/>
            <person name="Aime D."/>
            <person name="Laguerre M."/>
            <person name="Taylor J."/>
            <person name="Schubert V."/>
            <person name="Nelson M."/>
            <person name="Geu-Flores F."/>
            <person name="Crespi M."/>
            <person name="Gallardo-Guerrero K."/>
            <person name="Delaux P.-M."/>
            <person name="Salse J."/>
            <person name="Berges H."/>
            <person name="Guyot R."/>
            <person name="Gouzy J."/>
            <person name="Peret B."/>
        </authorList>
    </citation>
    <scope>NUCLEOTIDE SEQUENCE [LARGE SCALE GENOMIC DNA]</scope>
    <source>
        <strain evidence="2">cv. Amiga</strain>
    </source>
</reference>
<evidence type="ECO:0000313" key="1">
    <source>
        <dbReference type="EMBL" id="KAE9586697.1"/>
    </source>
</evidence>
<name>A0A6A4NJA1_LUPAL</name>
<organism evidence="1 2">
    <name type="scientific">Lupinus albus</name>
    <name type="common">White lupine</name>
    <name type="synonym">Lupinus termis</name>
    <dbReference type="NCBI Taxonomy" id="3870"/>
    <lineage>
        <taxon>Eukaryota</taxon>
        <taxon>Viridiplantae</taxon>
        <taxon>Streptophyta</taxon>
        <taxon>Embryophyta</taxon>
        <taxon>Tracheophyta</taxon>
        <taxon>Spermatophyta</taxon>
        <taxon>Magnoliopsida</taxon>
        <taxon>eudicotyledons</taxon>
        <taxon>Gunneridae</taxon>
        <taxon>Pentapetalae</taxon>
        <taxon>rosids</taxon>
        <taxon>fabids</taxon>
        <taxon>Fabales</taxon>
        <taxon>Fabaceae</taxon>
        <taxon>Papilionoideae</taxon>
        <taxon>50 kb inversion clade</taxon>
        <taxon>genistoids sensu lato</taxon>
        <taxon>core genistoids</taxon>
        <taxon>Genisteae</taxon>
        <taxon>Lupinus</taxon>
    </lineage>
</organism>
<accession>A0A6A4NJA1</accession>
<dbReference type="OrthoDB" id="1436396at2759"/>
<proteinExistence type="predicted"/>
<sequence>MEGEDDPKAYPLILDMLLARTMTLRVKVQPSYNQSSMIRLSENPTLINSIAGQFGLLELHIVSE</sequence>
<gene>
    <name evidence="1" type="ORF">Lalb_Chr23g0265971</name>
</gene>
<dbReference type="EMBL" id="WOCE01000023">
    <property type="protein sequence ID" value="KAE9586697.1"/>
    <property type="molecule type" value="Genomic_DNA"/>
</dbReference>